<keyword evidence="5 12" id="KW-0274">FAD</keyword>
<evidence type="ECO:0000256" key="1">
    <source>
        <dbReference type="ARBA" id="ARBA00007532"/>
    </source>
</evidence>
<evidence type="ECO:0000256" key="12">
    <source>
        <dbReference type="PIRSR" id="PIRSR000350-3"/>
    </source>
</evidence>
<evidence type="ECO:0000259" key="15">
    <source>
        <dbReference type="Pfam" id="PF02852"/>
    </source>
</evidence>
<dbReference type="InterPro" id="IPR012999">
    <property type="entry name" value="Pyr_OxRdtase_I_AS"/>
</dbReference>
<reference evidence="17 18" key="1">
    <citation type="submission" date="2014-03" db="EMBL/GenBank/DDBJ databases">
        <title>Bradyrhizobium valentinum sp. nov., isolated from effective nodules of Lupinus mariae-josephae, a lupine endemic of basic-lime soils in Eastern Spain.</title>
        <authorList>
            <person name="Duran D."/>
            <person name="Rey L."/>
            <person name="Navarro A."/>
            <person name="Busquets A."/>
            <person name="Imperial J."/>
            <person name="Ruiz-Argueso T."/>
        </authorList>
    </citation>
    <scope>NUCLEOTIDE SEQUENCE [LARGE SCALE GENOMIC DNA]</scope>
    <source>
        <strain evidence="17 18">PAC68</strain>
    </source>
</reference>
<evidence type="ECO:0000256" key="11">
    <source>
        <dbReference type="PIRSR" id="PIRSR000350-2"/>
    </source>
</evidence>
<dbReference type="RefSeq" id="WP_057835698.1">
    <property type="nucleotide sequence ID" value="NZ_LLXZ01000080.1"/>
</dbReference>
<dbReference type="Gene3D" id="3.30.390.30">
    <property type="match status" value="1"/>
</dbReference>
<feature type="binding site" evidence="12">
    <location>
        <begin position="316"/>
        <end position="319"/>
    </location>
    <ligand>
        <name>FAD</name>
        <dbReference type="ChEBI" id="CHEBI:57692"/>
    </ligand>
</feature>
<dbReference type="SUPFAM" id="SSF51905">
    <property type="entry name" value="FAD/NAD(P)-binding domain"/>
    <property type="match status" value="1"/>
</dbReference>
<evidence type="ECO:0000256" key="14">
    <source>
        <dbReference type="RuleBase" id="RU003692"/>
    </source>
</evidence>
<dbReference type="PROSITE" id="PS00076">
    <property type="entry name" value="PYRIDINE_REDOX_1"/>
    <property type="match status" value="1"/>
</dbReference>
<dbReference type="PIRSF" id="PIRSF000350">
    <property type="entry name" value="Mercury_reductase_MerA"/>
    <property type="match status" value="1"/>
</dbReference>
<proteinExistence type="inferred from homology"/>
<evidence type="ECO:0000256" key="5">
    <source>
        <dbReference type="ARBA" id="ARBA00022827"/>
    </source>
</evidence>
<evidence type="ECO:0000256" key="6">
    <source>
        <dbReference type="ARBA" id="ARBA00023002"/>
    </source>
</evidence>
<dbReference type="Pfam" id="PF02852">
    <property type="entry name" value="Pyr_redox_dim"/>
    <property type="match status" value="1"/>
</dbReference>
<keyword evidence="12" id="KW-0547">Nucleotide-binding</keyword>
<comment type="cofactor">
    <cofactor evidence="12 14">
        <name>FAD</name>
        <dbReference type="ChEBI" id="CHEBI:57692"/>
    </cofactor>
    <text evidence="12 14">Binds 1 FAD per subunit.</text>
</comment>
<evidence type="ECO:0000256" key="9">
    <source>
        <dbReference type="ARBA" id="ARBA00023284"/>
    </source>
</evidence>
<evidence type="ECO:0000256" key="13">
    <source>
        <dbReference type="PIRSR" id="PIRSR000350-4"/>
    </source>
</evidence>
<evidence type="ECO:0000256" key="4">
    <source>
        <dbReference type="ARBA" id="ARBA00022630"/>
    </source>
</evidence>
<feature type="binding site" evidence="12">
    <location>
        <position position="270"/>
    </location>
    <ligand>
        <name>NAD(+)</name>
        <dbReference type="ChEBI" id="CHEBI:57540"/>
    </ligand>
</feature>
<keyword evidence="6 14" id="KW-0560">Oxidoreductase</keyword>
<dbReference type="PANTHER" id="PTHR22912">
    <property type="entry name" value="DISULFIDE OXIDOREDUCTASE"/>
    <property type="match status" value="1"/>
</dbReference>
<dbReference type="OrthoDB" id="9776382at2"/>
<comment type="similarity">
    <text evidence="1 14">Belongs to the class-I pyridine nucleotide-disulfide oxidoreductase family.</text>
</comment>
<evidence type="ECO:0000256" key="2">
    <source>
        <dbReference type="ARBA" id="ARBA00012608"/>
    </source>
</evidence>
<feature type="binding site" evidence="12">
    <location>
        <begin position="181"/>
        <end position="188"/>
    </location>
    <ligand>
        <name>NAD(+)</name>
        <dbReference type="ChEBI" id="CHEBI:57540"/>
    </ligand>
</feature>
<evidence type="ECO:0000256" key="8">
    <source>
        <dbReference type="ARBA" id="ARBA00023157"/>
    </source>
</evidence>
<evidence type="ECO:0000256" key="3">
    <source>
        <dbReference type="ARBA" id="ARBA00016961"/>
    </source>
</evidence>
<dbReference type="SUPFAM" id="SSF55424">
    <property type="entry name" value="FAD/NAD-linked reductases, dimerisation (C-terminal) domain"/>
    <property type="match status" value="1"/>
</dbReference>
<comment type="miscellaneous">
    <text evidence="14">The active site is a redox-active disulfide bond.</text>
</comment>
<dbReference type="PRINTS" id="PR00411">
    <property type="entry name" value="PNDRDTASEI"/>
</dbReference>
<dbReference type="InterPro" id="IPR001100">
    <property type="entry name" value="Pyr_nuc-diS_OxRdtase"/>
</dbReference>
<dbReference type="GO" id="GO:0006103">
    <property type="term" value="P:2-oxoglutarate metabolic process"/>
    <property type="evidence" value="ECO:0007669"/>
    <property type="project" value="TreeGrafter"/>
</dbReference>
<gene>
    <name evidence="17" type="ORF">CQ12_08315</name>
</gene>
<keyword evidence="7 12" id="KW-0520">NAD</keyword>
<dbReference type="STRING" id="280332.CQ12_08315"/>
<accession>A0A0R3LTU5</accession>
<dbReference type="Pfam" id="PF07992">
    <property type="entry name" value="Pyr_redox_2"/>
    <property type="match status" value="1"/>
</dbReference>
<feature type="binding site" evidence="12">
    <location>
        <position position="204"/>
    </location>
    <ligand>
        <name>NAD(+)</name>
        <dbReference type="ChEBI" id="CHEBI:57540"/>
    </ligand>
</feature>
<sequence>MQESAAEVVIIGGGPSGYVAAIRAGQLGLRTVLIEGGALGGTCLNVGCIPSKALIYAADAFHSASHSEMTPFGLSVKQVGFDFARTVAWKDSIVDRLTGGVASLLKKSGVSVISGTAEILDGKTVTVTTAGGTTCYRAKHLVLATGSVPQAIKTLPFGGNVISSAELLSLREIPARLVVVGAGYIGLELGIAFAKLGSDVTVVEADEQILPRWDAALTRPVVRRLEELKVSVITSAQAQGLTAGAESLLIEQRGYGLRELPADKFLVAVGREPRTKGFGLERLDLAMDGKFVKIDDRCETSMSNVWAIGDLTGEPMLAHRAMAQGAMVAEIMAGKRRSFDAVAIPAVCFTDPEVASVGYTPEQAEMDGHDVKVATFPFAANGRALTQMDDAGFVRIVARASDHLVLGAQAVGAGVSELTSSLALAIEMGAVLEDIAATIGAHPTRSEAIHEAAFGALGRGLHA</sequence>
<dbReference type="EC" id="1.8.1.4" evidence="2 14"/>
<feature type="active site" description="Proton acceptor" evidence="11">
    <location>
        <position position="442"/>
    </location>
</feature>
<protein>
    <recommendedName>
        <fullName evidence="3 14">Dihydrolipoyl dehydrogenase</fullName>
        <ecNumber evidence="2 14">1.8.1.4</ecNumber>
    </recommendedName>
</protein>
<feature type="binding site" evidence="12">
    <location>
        <begin position="145"/>
        <end position="147"/>
    </location>
    <ligand>
        <name>FAD</name>
        <dbReference type="ChEBI" id="CHEBI:57692"/>
    </ligand>
</feature>
<keyword evidence="18" id="KW-1185">Reference proteome</keyword>
<dbReference type="InterPro" id="IPR050151">
    <property type="entry name" value="Class-I_Pyr_Nuc-Dis_Oxidored"/>
</dbReference>
<name>A0A0R3LTU5_9BRAD</name>
<evidence type="ECO:0000256" key="10">
    <source>
        <dbReference type="ARBA" id="ARBA00049187"/>
    </source>
</evidence>
<dbReference type="Proteomes" id="UP000050863">
    <property type="component" value="Unassembled WGS sequence"/>
</dbReference>
<dbReference type="AlphaFoldDB" id="A0A0R3LTU5"/>
<feature type="domain" description="Pyridine nucleotide-disulphide oxidoreductase dimerisation" evidence="15">
    <location>
        <begin position="344"/>
        <end position="453"/>
    </location>
</feature>
<dbReference type="InterPro" id="IPR006258">
    <property type="entry name" value="Lipoamide_DH"/>
</dbReference>
<dbReference type="PRINTS" id="PR00368">
    <property type="entry name" value="FADPNR"/>
</dbReference>
<dbReference type="InterPro" id="IPR023753">
    <property type="entry name" value="FAD/NAD-binding_dom"/>
</dbReference>
<feature type="binding site" evidence="12">
    <location>
        <position position="52"/>
    </location>
    <ligand>
        <name>FAD</name>
        <dbReference type="ChEBI" id="CHEBI:57692"/>
    </ligand>
</feature>
<dbReference type="NCBIfam" id="TIGR01350">
    <property type="entry name" value="lipoamide_DH"/>
    <property type="match status" value="1"/>
</dbReference>
<feature type="binding site" evidence="12">
    <location>
        <position position="310"/>
    </location>
    <ligand>
        <name>FAD</name>
        <dbReference type="ChEBI" id="CHEBI:57692"/>
    </ligand>
</feature>
<keyword evidence="8" id="KW-1015">Disulfide bond</keyword>
<dbReference type="Gene3D" id="3.50.50.60">
    <property type="entry name" value="FAD/NAD(P)-binding domain"/>
    <property type="match status" value="2"/>
</dbReference>
<evidence type="ECO:0000259" key="16">
    <source>
        <dbReference type="Pfam" id="PF07992"/>
    </source>
</evidence>
<dbReference type="InterPro" id="IPR036188">
    <property type="entry name" value="FAD/NAD-bd_sf"/>
</dbReference>
<dbReference type="GO" id="GO:0004148">
    <property type="term" value="F:dihydrolipoyl dehydrogenase (NADH) activity"/>
    <property type="evidence" value="ECO:0007669"/>
    <property type="project" value="UniProtKB-EC"/>
</dbReference>
<dbReference type="GO" id="GO:0050660">
    <property type="term" value="F:flavin adenine dinucleotide binding"/>
    <property type="evidence" value="ECO:0007669"/>
    <property type="project" value="InterPro"/>
</dbReference>
<comment type="catalytic activity">
    <reaction evidence="10 14">
        <text>N(6)-[(R)-dihydrolipoyl]-L-lysyl-[protein] + NAD(+) = N(6)-[(R)-lipoyl]-L-lysyl-[protein] + NADH + H(+)</text>
        <dbReference type="Rhea" id="RHEA:15045"/>
        <dbReference type="Rhea" id="RHEA-COMP:10474"/>
        <dbReference type="Rhea" id="RHEA-COMP:10475"/>
        <dbReference type="ChEBI" id="CHEBI:15378"/>
        <dbReference type="ChEBI" id="CHEBI:57540"/>
        <dbReference type="ChEBI" id="CHEBI:57945"/>
        <dbReference type="ChEBI" id="CHEBI:83099"/>
        <dbReference type="ChEBI" id="CHEBI:83100"/>
        <dbReference type="EC" id="1.8.1.4"/>
    </reaction>
</comment>
<feature type="domain" description="FAD/NAD(P)-binding" evidence="16">
    <location>
        <begin position="7"/>
        <end position="325"/>
    </location>
</feature>
<dbReference type="PANTHER" id="PTHR22912:SF160">
    <property type="entry name" value="DIHYDROLIPOYL DEHYDROGENASE"/>
    <property type="match status" value="1"/>
</dbReference>
<comment type="caution">
    <text evidence="17">The sequence shown here is derived from an EMBL/GenBank/DDBJ whole genome shotgun (WGS) entry which is preliminary data.</text>
</comment>
<keyword evidence="4 14" id="KW-0285">Flavoprotein</keyword>
<dbReference type="EMBL" id="LLXZ01000080">
    <property type="protein sequence ID" value="KRR08959.1"/>
    <property type="molecule type" value="Genomic_DNA"/>
</dbReference>
<evidence type="ECO:0000256" key="7">
    <source>
        <dbReference type="ARBA" id="ARBA00023027"/>
    </source>
</evidence>
<evidence type="ECO:0000313" key="18">
    <source>
        <dbReference type="Proteomes" id="UP000050863"/>
    </source>
</evidence>
<organism evidence="17 18">
    <name type="scientific">Bradyrhizobium jicamae</name>
    <dbReference type="NCBI Taxonomy" id="280332"/>
    <lineage>
        <taxon>Bacteria</taxon>
        <taxon>Pseudomonadati</taxon>
        <taxon>Pseudomonadota</taxon>
        <taxon>Alphaproteobacteria</taxon>
        <taxon>Hyphomicrobiales</taxon>
        <taxon>Nitrobacteraceae</taxon>
        <taxon>Bradyrhizobium</taxon>
    </lineage>
</organism>
<dbReference type="InterPro" id="IPR004099">
    <property type="entry name" value="Pyr_nucl-diS_OxRdtase_dimer"/>
</dbReference>
<evidence type="ECO:0000313" key="17">
    <source>
        <dbReference type="EMBL" id="KRR08959.1"/>
    </source>
</evidence>
<feature type="disulfide bond" description="Redox-active" evidence="13">
    <location>
        <begin position="43"/>
        <end position="48"/>
    </location>
</feature>
<keyword evidence="9 14" id="KW-0676">Redox-active center</keyword>
<dbReference type="FunFam" id="3.30.390.30:FF:000001">
    <property type="entry name" value="Dihydrolipoyl dehydrogenase"/>
    <property type="match status" value="1"/>
</dbReference>
<dbReference type="InterPro" id="IPR016156">
    <property type="entry name" value="FAD/NAD-linked_Rdtase_dimer_sf"/>
</dbReference>